<proteinExistence type="predicted"/>
<dbReference type="Proteomes" id="UP000247476">
    <property type="component" value="Unassembled WGS sequence"/>
</dbReference>
<keyword evidence="1" id="KW-0812">Transmembrane</keyword>
<comment type="caution">
    <text evidence="2">The sequence shown here is derived from an EMBL/GenBank/DDBJ whole genome shotgun (WGS) entry which is preliminary data.</text>
</comment>
<feature type="transmembrane region" description="Helical" evidence="1">
    <location>
        <begin position="84"/>
        <end position="104"/>
    </location>
</feature>
<dbReference type="RefSeq" id="WP_110841886.1">
    <property type="nucleotide sequence ID" value="NZ_QJVJ01000009.1"/>
</dbReference>
<sequence length="152" mass="16961">MLIIGTFEHSFELEQALAELEQTGIERRYMMVVPMDADPKESFVRTDVSGEQNRKPIEAGMACATACCVIGTSVGFRLAWGPLIWGLISTVIGFAAGFGTFKAVQKSEGRKPPSRLPEVTIIVQCREELSNPVRRIMWRYRAMTVGRLPEPQ</sequence>
<evidence type="ECO:0000256" key="1">
    <source>
        <dbReference type="SAM" id="Phobius"/>
    </source>
</evidence>
<evidence type="ECO:0000313" key="2">
    <source>
        <dbReference type="EMBL" id="PYI52516.1"/>
    </source>
</evidence>
<dbReference type="OrthoDB" id="1683109at2"/>
<keyword evidence="1" id="KW-1133">Transmembrane helix</keyword>
<name>A0A2V5KTH9_9BACL</name>
<gene>
    <name evidence="2" type="ORF">DLM86_20280</name>
</gene>
<protein>
    <submittedName>
        <fullName evidence="2">Uncharacterized protein</fullName>
    </submittedName>
</protein>
<keyword evidence="3" id="KW-1185">Reference proteome</keyword>
<keyword evidence="1" id="KW-0472">Membrane</keyword>
<accession>A0A2V5KTH9</accession>
<organism evidence="2 3">
    <name type="scientific">Paenibacillus flagellatus</name>
    <dbReference type="NCBI Taxonomy" id="2211139"/>
    <lineage>
        <taxon>Bacteria</taxon>
        <taxon>Bacillati</taxon>
        <taxon>Bacillota</taxon>
        <taxon>Bacilli</taxon>
        <taxon>Bacillales</taxon>
        <taxon>Paenibacillaceae</taxon>
        <taxon>Paenibacillus</taxon>
    </lineage>
</organism>
<reference evidence="2 3" key="1">
    <citation type="submission" date="2018-05" db="EMBL/GenBank/DDBJ databases">
        <title>Paenibacillus flagellatus sp. nov., isolated from selenium mineral soil.</title>
        <authorList>
            <person name="Dai X."/>
        </authorList>
    </citation>
    <scope>NUCLEOTIDE SEQUENCE [LARGE SCALE GENOMIC DNA]</scope>
    <source>
        <strain evidence="2 3">DXL2</strain>
    </source>
</reference>
<dbReference type="EMBL" id="QJVJ01000009">
    <property type="protein sequence ID" value="PYI52516.1"/>
    <property type="molecule type" value="Genomic_DNA"/>
</dbReference>
<evidence type="ECO:0000313" key="3">
    <source>
        <dbReference type="Proteomes" id="UP000247476"/>
    </source>
</evidence>
<dbReference type="AlphaFoldDB" id="A0A2V5KTH9"/>